<dbReference type="NCBIfam" id="TIGR03647">
    <property type="entry name" value="Na_symport_sm"/>
    <property type="match status" value="1"/>
</dbReference>
<gene>
    <name evidence="4" type="ORF">HKT17_01130</name>
</gene>
<dbReference type="Pfam" id="PF13937">
    <property type="entry name" value="DUF4212"/>
    <property type="match status" value="1"/>
</dbReference>
<evidence type="ECO:0000313" key="5">
    <source>
        <dbReference type="Proteomes" id="UP000501130"/>
    </source>
</evidence>
<evidence type="ECO:0000256" key="2">
    <source>
        <dbReference type="SAM" id="Phobius"/>
    </source>
</evidence>
<feature type="compositionally biased region" description="Basic residues" evidence="1">
    <location>
        <begin position="100"/>
        <end position="109"/>
    </location>
</feature>
<keyword evidence="2" id="KW-0812">Transmembrane</keyword>
<dbReference type="RefSeq" id="WP_105027950.1">
    <property type="nucleotide sequence ID" value="NZ_CP053084.1"/>
</dbReference>
<evidence type="ECO:0000313" key="4">
    <source>
        <dbReference type="EMBL" id="QJR28407.1"/>
    </source>
</evidence>
<protein>
    <submittedName>
        <fullName evidence="4">DUF4212 domain-containing protein</fullName>
    </submittedName>
</protein>
<dbReference type="EMBL" id="CP053084">
    <property type="protein sequence ID" value="QJR28407.1"/>
    <property type="molecule type" value="Genomic_DNA"/>
</dbReference>
<keyword evidence="2" id="KW-1133">Transmembrane helix</keyword>
<accession>A0ABX6N200</accession>
<evidence type="ECO:0000259" key="3">
    <source>
        <dbReference type="Pfam" id="PF13937"/>
    </source>
</evidence>
<feature type="region of interest" description="Disordered" evidence="1">
    <location>
        <begin position="88"/>
        <end position="109"/>
    </location>
</feature>
<feature type="compositionally biased region" description="Basic and acidic residues" evidence="1">
    <location>
        <begin position="88"/>
        <end position="99"/>
    </location>
</feature>
<keyword evidence="2" id="KW-0472">Membrane</keyword>
<organism evidence="4 5">
    <name type="scientific">Limnobacter profundi</name>
    <dbReference type="NCBI Taxonomy" id="2732163"/>
    <lineage>
        <taxon>Bacteria</taxon>
        <taxon>Pseudomonadati</taxon>
        <taxon>Pseudomonadota</taxon>
        <taxon>Betaproteobacteria</taxon>
        <taxon>Burkholderiales</taxon>
        <taxon>Burkholderiaceae</taxon>
        <taxon>Limnobacter</taxon>
    </lineage>
</organism>
<reference evidence="4 5" key="1">
    <citation type="submission" date="2020-05" db="EMBL/GenBank/DDBJ databases">
        <title>Compete genome of Limnobacter sp. SAORIC-580.</title>
        <authorList>
            <person name="Song J."/>
            <person name="Cho J.-C."/>
        </authorList>
    </citation>
    <scope>NUCLEOTIDE SEQUENCE [LARGE SCALE GENOMIC DNA]</scope>
    <source>
        <strain evidence="4 5">SAORIC-580</strain>
    </source>
</reference>
<name>A0ABX6N200_9BURK</name>
<feature type="domain" description="Sodium symporter small subunit" evidence="3">
    <location>
        <begin position="11"/>
        <end position="83"/>
    </location>
</feature>
<dbReference type="Proteomes" id="UP000501130">
    <property type="component" value="Chromosome"/>
</dbReference>
<evidence type="ECO:0000256" key="1">
    <source>
        <dbReference type="SAM" id="MobiDB-lite"/>
    </source>
</evidence>
<feature type="transmembrane region" description="Helical" evidence="2">
    <location>
        <begin position="20"/>
        <end position="39"/>
    </location>
</feature>
<sequence>MKTQQPTPLENEYWRQVKRITWRLLAVWIALILSVVLFIPQLGITVYGVPLTYWVISSVLLLSFLGLVACYAWRMDRLELKFKRAVENNRNHPGDTNEKQHRRGGKTPH</sequence>
<feature type="transmembrane region" description="Helical" evidence="2">
    <location>
        <begin position="51"/>
        <end position="73"/>
    </location>
</feature>
<keyword evidence="5" id="KW-1185">Reference proteome</keyword>
<dbReference type="InterPro" id="IPR019886">
    <property type="entry name" value="Na_symporter_ssu"/>
</dbReference>
<proteinExistence type="predicted"/>